<evidence type="ECO:0000259" key="2">
    <source>
        <dbReference type="Pfam" id="PF00561"/>
    </source>
</evidence>
<evidence type="ECO:0000313" key="4">
    <source>
        <dbReference type="Proteomes" id="UP001178662"/>
    </source>
</evidence>
<dbReference type="InterPro" id="IPR029058">
    <property type="entry name" value="AB_hydrolase_fold"/>
</dbReference>
<feature type="domain" description="AB hydrolase-1" evidence="2">
    <location>
        <begin position="112"/>
        <end position="229"/>
    </location>
</feature>
<evidence type="ECO:0000256" key="1">
    <source>
        <dbReference type="SAM" id="Phobius"/>
    </source>
</evidence>
<dbReference type="AlphaFoldDB" id="A0AA95J9U3"/>
<keyword evidence="4" id="KW-1185">Reference proteome</keyword>
<keyword evidence="1" id="KW-0812">Transmembrane</keyword>
<dbReference type="InterPro" id="IPR000073">
    <property type="entry name" value="AB_hydrolase_1"/>
</dbReference>
<organism evidence="3 4">
    <name type="scientific">Candidatus Cohnella colombiensis</name>
    <dbReference type="NCBI Taxonomy" id="3121368"/>
    <lineage>
        <taxon>Bacteria</taxon>
        <taxon>Bacillati</taxon>
        <taxon>Bacillota</taxon>
        <taxon>Bacilli</taxon>
        <taxon>Bacillales</taxon>
        <taxon>Paenibacillaceae</taxon>
        <taxon>Cohnella</taxon>
    </lineage>
</organism>
<name>A0AA95J9U3_9BACL</name>
<dbReference type="SUPFAM" id="SSF53474">
    <property type="entry name" value="alpha/beta-Hydrolases"/>
    <property type="match status" value="1"/>
</dbReference>
<dbReference type="EMBL" id="CP119317">
    <property type="protein sequence ID" value="WEK53648.1"/>
    <property type="molecule type" value="Genomic_DNA"/>
</dbReference>
<dbReference type="Gene3D" id="3.40.50.1820">
    <property type="entry name" value="alpha/beta hydrolase"/>
    <property type="match status" value="1"/>
</dbReference>
<dbReference type="Pfam" id="PF00561">
    <property type="entry name" value="Abhydrolase_1"/>
    <property type="match status" value="1"/>
</dbReference>
<gene>
    <name evidence="3" type="ORF">P0Y55_13830</name>
</gene>
<evidence type="ECO:0000313" key="3">
    <source>
        <dbReference type="EMBL" id="WEK53648.1"/>
    </source>
</evidence>
<feature type="transmembrane region" description="Helical" evidence="1">
    <location>
        <begin position="42"/>
        <end position="64"/>
    </location>
</feature>
<sequence length="336" mass="38176">MSASFSPLPQKQHELYPSAIDYSVLKHTSPNRRIAQFLLKGFFMFVFTLLALFIAIHAYVAWLLTHPFVTPLQSNPRAAVQLEYSEVTFPSSDEATKVDGWWIPASGSRQSVILSHGFGTNREEPWVPMYELANLLHQQNYNVLMFDYGFASENHRTVATGGLLESQQLRGAIQYVRSLGNDEVFVWGFSMGAGIALQAALQGEPIDAMILDSTFLFNEDTLYYNLQKYLKLPKYPSVSLIRWFLPLIGGTRLDQIPSSQVQETAYSFPILLIHGTADDKAPYTISENIAHAQTNRLSQLWIVDDAIHEMIYRTYPDQYVSHTLSFLNQVHANRFE</sequence>
<dbReference type="Proteomes" id="UP001178662">
    <property type="component" value="Chromosome"/>
</dbReference>
<accession>A0AA95J9U3</accession>
<keyword evidence="1" id="KW-0472">Membrane</keyword>
<protein>
    <submittedName>
        <fullName evidence="3">Alpha/beta fold hydrolase</fullName>
    </submittedName>
</protein>
<proteinExistence type="predicted"/>
<dbReference type="PANTHER" id="PTHR12277">
    <property type="entry name" value="ALPHA/BETA HYDROLASE DOMAIN-CONTAINING PROTEIN"/>
    <property type="match status" value="1"/>
</dbReference>
<keyword evidence="1" id="KW-1133">Transmembrane helix</keyword>
<dbReference type="GO" id="GO:0016787">
    <property type="term" value="F:hydrolase activity"/>
    <property type="evidence" value="ECO:0007669"/>
    <property type="project" value="UniProtKB-KW"/>
</dbReference>
<reference evidence="3" key="1">
    <citation type="submission" date="2023-03" db="EMBL/GenBank/DDBJ databases">
        <title>Andean soil-derived lignocellulolytic bacterial consortium as a source of novel taxa and putative plastic-active enzymes.</title>
        <authorList>
            <person name="Diaz-Garcia L."/>
            <person name="Chuvochina M."/>
            <person name="Feuerriegel G."/>
            <person name="Bunk B."/>
            <person name="Sproer C."/>
            <person name="Streit W.R."/>
            <person name="Rodriguez L.M."/>
            <person name="Overmann J."/>
            <person name="Jimenez D.J."/>
        </authorList>
    </citation>
    <scope>NUCLEOTIDE SEQUENCE</scope>
    <source>
        <strain evidence="3">MAG 2441</strain>
    </source>
</reference>
<keyword evidence="3" id="KW-0378">Hydrolase</keyword>